<dbReference type="PATRIC" id="fig|584657.3.peg.1568"/>
<reference evidence="3" key="1">
    <citation type="submission" date="2013-08" db="EMBL/GenBank/DDBJ databases">
        <title>Intrasporangium oryzae NRRL B-24470.</title>
        <authorList>
            <person name="Liu H."/>
            <person name="Wang G."/>
        </authorList>
    </citation>
    <scope>NUCLEOTIDE SEQUENCE [LARGE SCALE GENOMIC DNA]</scope>
    <source>
        <strain evidence="3">Q5-1</strain>
    </source>
</reference>
<gene>
    <name evidence="2" type="ORF">N864_20845</name>
</gene>
<name>W9GJT0_9MICO</name>
<organism evidence="2 3">
    <name type="scientific">Intrasporangium chromatireducens Q5-1</name>
    <dbReference type="NCBI Taxonomy" id="584657"/>
    <lineage>
        <taxon>Bacteria</taxon>
        <taxon>Bacillati</taxon>
        <taxon>Actinomycetota</taxon>
        <taxon>Actinomycetes</taxon>
        <taxon>Micrococcales</taxon>
        <taxon>Intrasporangiaceae</taxon>
        <taxon>Intrasporangium</taxon>
    </lineage>
</organism>
<protein>
    <submittedName>
        <fullName evidence="2">Uncharacterized protein</fullName>
    </submittedName>
</protein>
<dbReference type="EMBL" id="AWQS01000045">
    <property type="protein sequence ID" value="EWT06486.1"/>
    <property type="molecule type" value="Genomic_DNA"/>
</dbReference>
<comment type="caution">
    <text evidence="2">The sequence shown here is derived from an EMBL/GenBank/DDBJ whole genome shotgun (WGS) entry which is preliminary data.</text>
</comment>
<accession>W9GJT0</accession>
<dbReference type="Proteomes" id="UP000019494">
    <property type="component" value="Unassembled WGS sequence"/>
</dbReference>
<dbReference type="AlphaFoldDB" id="W9GJT0"/>
<sequence length="236" mass="25533">MPRRAMPIPDGVPVLSQGRHWNPRSGACFMEMASFLAGERWSDHPKCTHPVLAAAARCVNDAVDDPTRQRLVVMIPEVVGLNPDDPRVDAAIAARCATEALPVSSERAQHALAVGLLAAERTLAQLEGETGPLGRMCREALSTAPSAEKWARDFTARAGALRRPLRSHAARRLVALSIDAIAEACVTDTPDRLVRLLRACIDDTKSFMPPVPASTSRLEVPWEPAAKDRRPELSGS</sequence>
<evidence type="ECO:0000313" key="2">
    <source>
        <dbReference type="EMBL" id="EWT06486.1"/>
    </source>
</evidence>
<feature type="region of interest" description="Disordered" evidence="1">
    <location>
        <begin position="212"/>
        <end position="236"/>
    </location>
</feature>
<keyword evidence="3" id="KW-1185">Reference proteome</keyword>
<evidence type="ECO:0000256" key="1">
    <source>
        <dbReference type="SAM" id="MobiDB-lite"/>
    </source>
</evidence>
<evidence type="ECO:0000313" key="3">
    <source>
        <dbReference type="Proteomes" id="UP000019494"/>
    </source>
</evidence>
<proteinExistence type="predicted"/>
<feature type="compositionally biased region" description="Basic and acidic residues" evidence="1">
    <location>
        <begin position="225"/>
        <end position="236"/>
    </location>
</feature>